<reference evidence="3" key="1">
    <citation type="journal article" date="2021" name="G3 (Bethesda)">
        <title>Genome and transcriptome analysis of the beet armyworm Spodoptera exigua reveals targets for pest control. .</title>
        <authorList>
            <person name="Simon S."/>
            <person name="Breeschoten T."/>
            <person name="Jansen H.J."/>
            <person name="Dirks R.P."/>
            <person name="Schranz M.E."/>
            <person name="Ros V.I.D."/>
        </authorList>
    </citation>
    <scope>NUCLEOTIDE SEQUENCE</scope>
    <source>
        <strain evidence="3">TB_SE_WUR_2020</strain>
    </source>
</reference>
<gene>
    <name evidence="3" type="ORF">HF086_001365</name>
</gene>
<feature type="signal peptide" evidence="2">
    <location>
        <begin position="1"/>
        <end position="18"/>
    </location>
</feature>
<organism evidence="3 4">
    <name type="scientific">Spodoptera exigua</name>
    <name type="common">Beet armyworm</name>
    <name type="synonym">Noctua fulgens</name>
    <dbReference type="NCBI Taxonomy" id="7107"/>
    <lineage>
        <taxon>Eukaryota</taxon>
        <taxon>Metazoa</taxon>
        <taxon>Ecdysozoa</taxon>
        <taxon>Arthropoda</taxon>
        <taxon>Hexapoda</taxon>
        <taxon>Insecta</taxon>
        <taxon>Pterygota</taxon>
        <taxon>Neoptera</taxon>
        <taxon>Endopterygota</taxon>
        <taxon>Lepidoptera</taxon>
        <taxon>Glossata</taxon>
        <taxon>Ditrysia</taxon>
        <taxon>Noctuoidea</taxon>
        <taxon>Noctuidae</taxon>
        <taxon>Amphipyrinae</taxon>
        <taxon>Spodoptera</taxon>
    </lineage>
</organism>
<evidence type="ECO:0000256" key="2">
    <source>
        <dbReference type="SAM" id="SignalP"/>
    </source>
</evidence>
<accession>A0A922MCP6</accession>
<dbReference type="PROSITE" id="PS00213">
    <property type="entry name" value="LIPOCALIN"/>
    <property type="match status" value="1"/>
</dbReference>
<proteinExistence type="predicted"/>
<evidence type="ECO:0000313" key="3">
    <source>
        <dbReference type="EMBL" id="KAH9634163.1"/>
    </source>
</evidence>
<name>A0A922MCP6_SPOEX</name>
<protein>
    <submittedName>
        <fullName evidence="3">Uncharacterized protein</fullName>
    </submittedName>
</protein>
<evidence type="ECO:0000256" key="1">
    <source>
        <dbReference type="SAM" id="MobiDB-lite"/>
    </source>
</evidence>
<dbReference type="AlphaFoldDB" id="A0A922MCP6"/>
<sequence length="113" mass="13155">MAYSSIILISLSFGLVQCYSQYSFESHKYCDDLSPYYGDINLDQISGVWYGVEKIPHTRGEYKIEHTQECFYIDIKELNIEVVNDLDNDEKKSNEMQKRSDLADKKAIKGMDH</sequence>
<dbReference type="EMBL" id="JACEFF010000624">
    <property type="protein sequence ID" value="KAH9634163.1"/>
    <property type="molecule type" value="Genomic_DNA"/>
</dbReference>
<feature type="chain" id="PRO_5037870088" evidence="2">
    <location>
        <begin position="19"/>
        <end position="113"/>
    </location>
</feature>
<feature type="region of interest" description="Disordered" evidence="1">
    <location>
        <begin position="89"/>
        <end position="113"/>
    </location>
</feature>
<evidence type="ECO:0000313" key="4">
    <source>
        <dbReference type="Proteomes" id="UP000814243"/>
    </source>
</evidence>
<keyword evidence="2" id="KW-0732">Signal</keyword>
<comment type="caution">
    <text evidence="3">The sequence shown here is derived from an EMBL/GenBank/DDBJ whole genome shotgun (WGS) entry which is preliminary data.</text>
</comment>
<dbReference type="Proteomes" id="UP000814243">
    <property type="component" value="Unassembled WGS sequence"/>
</dbReference>
<dbReference type="InterPro" id="IPR022272">
    <property type="entry name" value="Lipocalin_CS"/>
</dbReference>